<keyword evidence="1" id="KW-0472">Membrane</keyword>
<reference evidence="2 3" key="1">
    <citation type="submission" date="2019-03" db="EMBL/GenBank/DDBJ databases">
        <title>Genomic Encyclopedia of Type Strains, Phase IV (KMG-IV): sequencing the most valuable type-strain genomes for metagenomic binning, comparative biology and taxonomic classification.</title>
        <authorList>
            <person name="Goeker M."/>
        </authorList>
    </citation>
    <scope>NUCLEOTIDE SEQUENCE [LARGE SCALE GENOMIC DNA]</scope>
    <source>
        <strain evidence="2 3">DSM 45934</strain>
    </source>
</reference>
<organism evidence="2 3">
    <name type="scientific">Actinocrispum wychmicini</name>
    <dbReference type="NCBI Taxonomy" id="1213861"/>
    <lineage>
        <taxon>Bacteria</taxon>
        <taxon>Bacillati</taxon>
        <taxon>Actinomycetota</taxon>
        <taxon>Actinomycetes</taxon>
        <taxon>Pseudonocardiales</taxon>
        <taxon>Pseudonocardiaceae</taxon>
        <taxon>Actinocrispum</taxon>
    </lineage>
</organism>
<keyword evidence="1" id="KW-1133">Transmembrane helix</keyword>
<dbReference type="Proteomes" id="UP000295680">
    <property type="component" value="Unassembled WGS sequence"/>
</dbReference>
<protein>
    <submittedName>
        <fullName evidence="2">Uncharacterized protein</fullName>
    </submittedName>
</protein>
<evidence type="ECO:0000313" key="3">
    <source>
        <dbReference type="Proteomes" id="UP000295680"/>
    </source>
</evidence>
<feature type="transmembrane region" description="Helical" evidence="1">
    <location>
        <begin position="34"/>
        <end position="52"/>
    </location>
</feature>
<comment type="caution">
    <text evidence="2">The sequence shown here is derived from an EMBL/GenBank/DDBJ whole genome shotgun (WGS) entry which is preliminary data.</text>
</comment>
<evidence type="ECO:0000313" key="2">
    <source>
        <dbReference type="EMBL" id="TCO59841.1"/>
    </source>
</evidence>
<name>A0A4R2JIW0_9PSEU</name>
<keyword evidence="1" id="KW-0812">Transmembrane</keyword>
<sequence>MARPQLLEQFRRDPAALAAGEWWRVVTPMFFQDGHLLGTVVNLVMLALGLILSPRHAAPDTAGTRTAKRAH</sequence>
<dbReference type="EMBL" id="SLWS01000004">
    <property type="protein sequence ID" value="TCO59841.1"/>
    <property type="molecule type" value="Genomic_DNA"/>
</dbReference>
<accession>A0A4R2JIW0</accession>
<proteinExistence type="predicted"/>
<keyword evidence="3" id="KW-1185">Reference proteome</keyword>
<evidence type="ECO:0000256" key="1">
    <source>
        <dbReference type="SAM" id="Phobius"/>
    </source>
</evidence>
<gene>
    <name evidence="2" type="ORF">EV192_104684</name>
</gene>
<dbReference type="AlphaFoldDB" id="A0A4R2JIW0"/>